<keyword evidence="2" id="KW-1185">Reference proteome</keyword>
<protein>
    <submittedName>
        <fullName evidence="1">Uncharacterized protein</fullName>
    </submittedName>
</protein>
<accession>A0A4V3BMB0</accession>
<evidence type="ECO:0000313" key="1">
    <source>
        <dbReference type="EMBL" id="TDN49992.1"/>
    </source>
</evidence>
<gene>
    <name evidence="1" type="ORF">C7389_11085</name>
</gene>
<dbReference type="Proteomes" id="UP000295129">
    <property type="component" value="Unassembled WGS sequence"/>
</dbReference>
<proteinExistence type="predicted"/>
<dbReference type="EMBL" id="SNVV01000010">
    <property type="protein sequence ID" value="TDN49992.1"/>
    <property type="molecule type" value="Genomic_DNA"/>
</dbReference>
<comment type="caution">
    <text evidence="1">The sequence shown here is derived from an EMBL/GenBank/DDBJ whole genome shotgun (WGS) entry which is preliminary data.</text>
</comment>
<dbReference type="AlphaFoldDB" id="A0A4V3BMB0"/>
<dbReference type="RefSeq" id="WP_133592027.1">
    <property type="nucleotide sequence ID" value="NZ_SNVV01000010.1"/>
</dbReference>
<name>A0A4V3BMB0_9RHOO</name>
<organism evidence="1 2">
    <name type="scientific">Azoarcus indigens</name>
    <dbReference type="NCBI Taxonomy" id="29545"/>
    <lineage>
        <taxon>Bacteria</taxon>
        <taxon>Pseudomonadati</taxon>
        <taxon>Pseudomonadota</taxon>
        <taxon>Betaproteobacteria</taxon>
        <taxon>Rhodocyclales</taxon>
        <taxon>Zoogloeaceae</taxon>
        <taxon>Azoarcus</taxon>
    </lineage>
</organism>
<dbReference type="OrthoDB" id="5572076at2"/>
<reference evidence="1 2" key="1">
    <citation type="submission" date="2019-03" db="EMBL/GenBank/DDBJ databases">
        <title>Genomic Encyclopedia of Type Strains, Phase IV (KMG-IV): sequencing the most valuable type-strain genomes for metagenomic binning, comparative biology and taxonomic classification.</title>
        <authorList>
            <person name="Goeker M."/>
        </authorList>
    </citation>
    <scope>NUCLEOTIDE SEQUENCE [LARGE SCALE GENOMIC DNA]</scope>
    <source>
        <strain evidence="1 2">DSM 12121</strain>
    </source>
</reference>
<sequence>MSEVIQFPLQNQQKRSDLEAVIDAALSTIPEKEREKLRFELIKTVDSYDAFFTEWSLSLPKDGNEALKKQIYDVAHQEHDRKMRMLADIIRLKIQVLVAQYHRRRP</sequence>
<evidence type="ECO:0000313" key="2">
    <source>
        <dbReference type="Proteomes" id="UP000295129"/>
    </source>
</evidence>